<comment type="caution">
    <text evidence="3">The sequence shown here is derived from an EMBL/GenBank/DDBJ whole genome shotgun (WGS) entry which is preliminary data.</text>
</comment>
<reference evidence="3" key="1">
    <citation type="submission" date="2021-11" db="EMBL/GenBank/DDBJ databases">
        <title>Development of a sustainable strategy for remediation of hydrocarbon-contaminated territories based on the waste exchange concept.</title>
        <authorList>
            <person name="Elkin A."/>
        </authorList>
    </citation>
    <scope>NUCLEOTIDE SEQUENCE</scope>
    <source>
        <strain evidence="3">IEGM 757</strain>
    </source>
</reference>
<dbReference type="Proteomes" id="UP001198630">
    <property type="component" value="Unassembled WGS sequence"/>
</dbReference>
<dbReference type="InterPro" id="IPR007400">
    <property type="entry name" value="PrpF-like"/>
</dbReference>
<keyword evidence="2" id="KW-0413">Isomerase</keyword>
<sequence length="368" mass="37407">MRGGTSKCWLFDAVDVDPLIEQAGGLDPILTSAFGSGDPRQLDGVGGGSSTTSKAAIVRRSSEPGIDIEYLFAQVAIGDRRVEWGSNCGNCATAIGLYALQTGLVAVDAARTTVRMRNRNTGAVLTAEIVTPGGKVPAEGNASVPGTSALGVPVALTFTDLATTPLLPTGSALDTIVLGGQRYRATMVDAGAPAALFAAADLGLAGAEQNATVGDHLPLLVALRRESALRMGLCTTDEPVSHAIPKVGVVGPPQDYCTGTGEYVAAEDYDISVRMVSMMAPHPAIGLTSAVAVAAAATVDGGVVADNARARRPGSLRLGTAAGVVDVDIIRSADGRVEAVSLHRAARRIAAAELFVTLPVAALSGSVR</sequence>
<protein>
    <submittedName>
        <fullName evidence="3">PrpF, AcnD-accessory</fullName>
    </submittedName>
</protein>
<dbReference type="Pfam" id="PF04303">
    <property type="entry name" value="PrpF"/>
    <property type="match status" value="1"/>
</dbReference>
<dbReference type="PANTHER" id="PTHR43709">
    <property type="entry name" value="ACONITATE ISOMERASE-RELATED"/>
    <property type="match status" value="1"/>
</dbReference>
<organism evidence="3 4">
    <name type="scientific">Rhodococcus rhodochrous</name>
    <dbReference type="NCBI Taxonomy" id="1829"/>
    <lineage>
        <taxon>Bacteria</taxon>
        <taxon>Bacillati</taxon>
        <taxon>Actinomycetota</taxon>
        <taxon>Actinomycetes</taxon>
        <taxon>Mycobacteriales</taxon>
        <taxon>Nocardiaceae</taxon>
        <taxon>Rhodococcus</taxon>
    </lineage>
</organism>
<dbReference type="AlphaFoldDB" id="A0AAW4XDQ8"/>
<dbReference type="Gene3D" id="3.10.310.10">
    <property type="entry name" value="Diaminopimelate Epimerase, Chain A, domain 1"/>
    <property type="match status" value="2"/>
</dbReference>
<dbReference type="RefSeq" id="WP_174246976.1">
    <property type="nucleotide sequence ID" value="NZ_CP027557.1"/>
</dbReference>
<comment type="similarity">
    <text evidence="1">Belongs to the PrpF family.</text>
</comment>
<evidence type="ECO:0000256" key="2">
    <source>
        <dbReference type="ARBA" id="ARBA00023235"/>
    </source>
</evidence>
<proteinExistence type="inferred from homology"/>
<dbReference type="EMBL" id="JAJNCO010000005">
    <property type="protein sequence ID" value="MCD2111548.1"/>
    <property type="molecule type" value="Genomic_DNA"/>
</dbReference>
<dbReference type="PANTHER" id="PTHR43709:SF2">
    <property type="entry name" value="DUF453 DOMAIN PROTEIN (AFU_ORTHOLOGUE AFUA_6G00360)"/>
    <property type="match status" value="1"/>
</dbReference>
<dbReference type="SUPFAM" id="SSF54506">
    <property type="entry name" value="Diaminopimelate epimerase-like"/>
    <property type="match status" value="2"/>
</dbReference>
<dbReference type="GO" id="GO:0016853">
    <property type="term" value="F:isomerase activity"/>
    <property type="evidence" value="ECO:0007669"/>
    <property type="project" value="UniProtKB-KW"/>
</dbReference>
<name>A0AAW4XDQ8_RHORH</name>
<accession>A0AAW4XDQ8</accession>
<evidence type="ECO:0000256" key="1">
    <source>
        <dbReference type="ARBA" id="ARBA00007673"/>
    </source>
</evidence>
<evidence type="ECO:0000313" key="3">
    <source>
        <dbReference type="EMBL" id="MCD2111548.1"/>
    </source>
</evidence>
<evidence type="ECO:0000313" key="4">
    <source>
        <dbReference type="Proteomes" id="UP001198630"/>
    </source>
</evidence>
<gene>
    <name evidence="3" type="ORF">LQ384_10615</name>
</gene>